<dbReference type="SUPFAM" id="SSF55729">
    <property type="entry name" value="Acyl-CoA N-acyltransferases (Nat)"/>
    <property type="match status" value="1"/>
</dbReference>
<dbReference type="AlphaFoldDB" id="A0A6N6JA46"/>
<name>A0A6N6JA46_9RHOB</name>
<dbReference type="EMBL" id="BLJE01000001">
    <property type="protein sequence ID" value="GFE63103.1"/>
    <property type="molecule type" value="Genomic_DNA"/>
</dbReference>
<protein>
    <recommendedName>
        <fullName evidence="3">Acetyltransferase (GNAT) family protein</fullName>
    </recommendedName>
</protein>
<organism evidence="1 2">
    <name type="scientific">Litoreibacter roseus</name>
    <dbReference type="NCBI Taxonomy" id="2601869"/>
    <lineage>
        <taxon>Bacteria</taxon>
        <taxon>Pseudomonadati</taxon>
        <taxon>Pseudomonadota</taxon>
        <taxon>Alphaproteobacteria</taxon>
        <taxon>Rhodobacterales</taxon>
        <taxon>Roseobacteraceae</taxon>
        <taxon>Litoreibacter</taxon>
    </lineage>
</organism>
<evidence type="ECO:0000313" key="2">
    <source>
        <dbReference type="Proteomes" id="UP000436822"/>
    </source>
</evidence>
<dbReference type="Gene3D" id="3.40.630.30">
    <property type="match status" value="1"/>
</dbReference>
<dbReference type="Proteomes" id="UP000436822">
    <property type="component" value="Unassembled WGS sequence"/>
</dbReference>
<keyword evidence="2" id="KW-1185">Reference proteome</keyword>
<reference evidence="1 2" key="1">
    <citation type="submission" date="2019-12" db="EMBL/GenBank/DDBJ databases">
        <title>Litoreibacter badius sp. nov., a novel bacteriochlorophyll a-containing bacterium in the genus Litoreibacter.</title>
        <authorList>
            <person name="Kanamuro M."/>
            <person name="Takabe Y."/>
            <person name="Mori K."/>
            <person name="Takaichi S."/>
            <person name="Hanada S."/>
        </authorList>
    </citation>
    <scope>NUCLEOTIDE SEQUENCE [LARGE SCALE GENOMIC DNA]</scope>
    <source>
        <strain evidence="1 2">K6</strain>
    </source>
</reference>
<gene>
    <name evidence="1" type="ORF">KIN_01770</name>
</gene>
<dbReference type="RefSeq" id="WP_243144778.1">
    <property type="nucleotide sequence ID" value="NZ_BLJE01000001.1"/>
</dbReference>
<comment type="caution">
    <text evidence="1">The sequence shown here is derived from an EMBL/GenBank/DDBJ whole genome shotgun (WGS) entry which is preliminary data.</text>
</comment>
<evidence type="ECO:0008006" key="3">
    <source>
        <dbReference type="Google" id="ProtNLM"/>
    </source>
</evidence>
<evidence type="ECO:0000313" key="1">
    <source>
        <dbReference type="EMBL" id="GFE63103.1"/>
    </source>
</evidence>
<proteinExistence type="predicted"/>
<dbReference type="InterPro" id="IPR016181">
    <property type="entry name" value="Acyl_CoA_acyltransferase"/>
</dbReference>
<accession>A0A6N6JA46</accession>
<sequence length="64" mass="7358">MFEIPRLETDRLVLRAPCEVDVEAYRAFFADGEASEFYGGPLSTKEAWNSLASVLGHWYLRRYG</sequence>